<sequence>MSIQKFPQVPLTLGAVRKGDVRSQFGALCYRMDGGKPEVLLVTSRGTGRWIVPKGWPMPGQTPAGTAAVEAYEEAGVEGDAHPQCLGIYSYTKVIEDGEDLPCVVSLFAIKVKRLLPKYPEDDQRKRKWFSPKRAAALVDEDELQQIIRRFDPKVLTR</sequence>
<keyword evidence="7" id="KW-1185">Reference proteome</keyword>
<dbReference type="CDD" id="cd04666">
    <property type="entry name" value="NUDIX_DIPP2_like_Nudt4"/>
    <property type="match status" value="1"/>
</dbReference>
<dbReference type="PROSITE" id="PS51462">
    <property type="entry name" value="NUDIX"/>
    <property type="match status" value="1"/>
</dbReference>
<keyword evidence="2" id="KW-0479">Metal-binding</keyword>
<dbReference type="PANTHER" id="PTHR12629">
    <property type="entry name" value="DIPHOSPHOINOSITOL POLYPHOSPHATE PHOSPHOHYDROLASE"/>
    <property type="match status" value="1"/>
</dbReference>
<feature type="domain" description="Nudix hydrolase" evidence="5">
    <location>
        <begin position="20"/>
        <end position="152"/>
    </location>
</feature>
<evidence type="ECO:0000256" key="2">
    <source>
        <dbReference type="ARBA" id="ARBA00022723"/>
    </source>
</evidence>
<dbReference type="PANTHER" id="PTHR12629:SF0">
    <property type="entry name" value="DIPHOSPHOINOSITOL-POLYPHOSPHATE DIPHOSPHATASE"/>
    <property type="match status" value="1"/>
</dbReference>
<protein>
    <submittedName>
        <fullName evidence="6">NUDIX hydrolase</fullName>
    </submittedName>
</protein>
<dbReference type="InterPro" id="IPR047198">
    <property type="entry name" value="DDP-like_NUDIX"/>
</dbReference>
<evidence type="ECO:0000256" key="1">
    <source>
        <dbReference type="ARBA" id="ARBA00001946"/>
    </source>
</evidence>
<evidence type="ECO:0000256" key="3">
    <source>
        <dbReference type="ARBA" id="ARBA00022801"/>
    </source>
</evidence>
<keyword evidence="3 6" id="KW-0378">Hydrolase</keyword>
<dbReference type="EMBL" id="JBFBVU010000005">
    <property type="protein sequence ID" value="MEV8466345.1"/>
    <property type="molecule type" value="Genomic_DNA"/>
</dbReference>
<dbReference type="InterPro" id="IPR015797">
    <property type="entry name" value="NUDIX_hydrolase-like_dom_sf"/>
</dbReference>
<comment type="cofactor">
    <cofactor evidence="1">
        <name>Mg(2+)</name>
        <dbReference type="ChEBI" id="CHEBI:18420"/>
    </cofactor>
</comment>
<organism evidence="6 7">
    <name type="scientific">Meridianimarinicoccus marinus</name>
    <dbReference type="NCBI Taxonomy" id="3231483"/>
    <lineage>
        <taxon>Bacteria</taxon>
        <taxon>Pseudomonadati</taxon>
        <taxon>Pseudomonadota</taxon>
        <taxon>Alphaproteobacteria</taxon>
        <taxon>Rhodobacterales</taxon>
        <taxon>Paracoccaceae</taxon>
        <taxon>Meridianimarinicoccus</taxon>
    </lineage>
</organism>
<dbReference type="Proteomes" id="UP001553161">
    <property type="component" value="Unassembled WGS sequence"/>
</dbReference>
<proteinExistence type="predicted"/>
<accession>A0ABV3L492</accession>
<comment type="caution">
    <text evidence="6">The sequence shown here is derived from an EMBL/GenBank/DDBJ whole genome shotgun (WGS) entry which is preliminary data.</text>
</comment>
<name>A0ABV3L492_9RHOB</name>
<gene>
    <name evidence="6" type="ORF">AB0T83_06045</name>
</gene>
<dbReference type="InterPro" id="IPR000086">
    <property type="entry name" value="NUDIX_hydrolase_dom"/>
</dbReference>
<dbReference type="SUPFAM" id="SSF55811">
    <property type="entry name" value="Nudix"/>
    <property type="match status" value="1"/>
</dbReference>
<evidence type="ECO:0000259" key="5">
    <source>
        <dbReference type="PROSITE" id="PS51462"/>
    </source>
</evidence>
<dbReference type="Gene3D" id="3.90.79.10">
    <property type="entry name" value="Nucleoside Triphosphate Pyrophosphohydrolase"/>
    <property type="match status" value="1"/>
</dbReference>
<dbReference type="Pfam" id="PF00293">
    <property type="entry name" value="NUDIX"/>
    <property type="match status" value="1"/>
</dbReference>
<reference evidence="6 7" key="1">
    <citation type="submission" date="2024-07" db="EMBL/GenBank/DDBJ databases">
        <authorList>
            <person name="Kang M."/>
        </authorList>
    </citation>
    <scope>NUCLEOTIDE SEQUENCE [LARGE SCALE GENOMIC DNA]</scope>
    <source>
        <strain evidence="6 7">DFM31</strain>
    </source>
</reference>
<evidence type="ECO:0000313" key="7">
    <source>
        <dbReference type="Proteomes" id="UP001553161"/>
    </source>
</evidence>
<evidence type="ECO:0000256" key="4">
    <source>
        <dbReference type="ARBA" id="ARBA00022842"/>
    </source>
</evidence>
<dbReference type="RefSeq" id="WP_366192145.1">
    <property type="nucleotide sequence ID" value="NZ_JBFBVU010000005.1"/>
</dbReference>
<evidence type="ECO:0000313" key="6">
    <source>
        <dbReference type="EMBL" id="MEV8466345.1"/>
    </source>
</evidence>
<keyword evidence="4" id="KW-0460">Magnesium</keyword>
<dbReference type="GO" id="GO:0016787">
    <property type="term" value="F:hydrolase activity"/>
    <property type="evidence" value="ECO:0007669"/>
    <property type="project" value="UniProtKB-KW"/>
</dbReference>